<accession>A0ABM4X7A7</accession>
<dbReference type="InterPro" id="IPR056924">
    <property type="entry name" value="SH3_Tf2-1"/>
</dbReference>
<gene>
    <name evidence="4" type="primary">LOC140038467</name>
</gene>
<dbReference type="PANTHER" id="PTHR35046:SF9">
    <property type="entry name" value="RNA-DIRECTED DNA POLYMERASE"/>
    <property type="match status" value="1"/>
</dbReference>
<dbReference type="Proteomes" id="UP001652660">
    <property type="component" value="Chromosome 3e"/>
</dbReference>
<evidence type="ECO:0000259" key="1">
    <source>
        <dbReference type="Pfam" id="PF17921"/>
    </source>
</evidence>
<name>A0ABM4X7A7_COFAR</name>
<dbReference type="InterPro" id="IPR041588">
    <property type="entry name" value="Integrase_H2C2"/>
</dbReference>
<dbReference type="Pfam" id="PF24626">
    <property type="entry name" value="SH3_Tf2-1"/>
    <property type="match status" value="1"/>
</dbReference>
<proteinExistence type="predicted"/>
<reference evidence="4" key="1">
    <citation type="submission" date="2025-08" db="UniProtKB">
        <authorList>
            <consortium name="RefSeq"/>
        </authorList>
    </citation>
    <scope>IDENTIFICATION</scope>
    <source>
        <tissue evidence="4">Leaves</tissue>
    </source>
</reference>
<feature type="domain" description="Tf2-1-like SH3-like" evidence="2">
    <location>
        <begin position="135"/>
        <end position="196"/>
    </location>
</feature>
<dbReference type="PANTHER" id="PTHR35046">
    <property type="entry name" value="ZINC KNUCKLE (CCHC-TYPE) FAMILY PROTEIN"/>
    <property type="match status" value="1"/>
</dbReference>
<sequence>MKELYKDDLDFANAYANWGKSDFEKFFVHDGFLFYLTKLCIPRGSIRDLLIQESHSGGLMGHFGVTKTLAVLQEHFHWPRMRKDVERIVERCDGKKKAEFVRSLHDKVRTNIERRTAQYVQQANKHRRKLVFEPGDWVWLHLRKERFPKQRQSKLSPRGDGPFQVIERINDNAYRLDLPGEYTVSATFHVADLSPFIAGDEYDLRHLFEFVCSYDILVELLQYQKVLKLVAADLERKLKGKLMKMD</sequence>
<evidence type="ECO:0000313" key="3">
    <source>
        <dbReference type="Proteomes" id="UP001652660"/>
    </source>
</evidence>
<protein>
    <recommendedName>
        <fullName evidence="5">Integrase zinc-binding domain-containing protein</fullName>
    </recommendedName>
</protein>
<evidence type="ECO:0000313" key="4">
    <source>
        <dbReference type="RefSeq" id="XP_071939930.1"/>
    </source>
</evidence>
<dbReference type="Gene3D" id="1.10.340.70">
    <property type="match status" value="1"/>
</dbReference>
<dbReference type="RefSeq" id="XP_071939930.1">
    <property type="nucleotide sequence ID" value="XM_072083829.1"/>
</dbReference>
<dbReference type="Pfam" id="PF17921">
    <property type="entry name" value="Integrase_H2C2"/>
    <property type="match status" value="1"/>
</dbReference>
<keyword evidence="3" id="KW-1185">Reference proteome</keyword>
<dbReference type="GeneID" id="140038467"/>
<evidence type="ECO:0000259" key="2">
    <source>
        <dbReference type="Pfam" id="PF24626"/>
    </source>
</evidence>
<organism evidence="3 4">
    <name type="scientific">Coffea arabica</name>
    <name type="common">Arabian coffee</name>
    <dbReference type="NCBI Taxonomy" id="13443"/>
    <lineage>
        <taxon>Eukaryota</taxon>
        <taxon>Viridiplantae</taxon>
        <taxon>Streptophyta</taxon>
        <taxon>Embryophyta</taxon>
        <taxon>Tracheophyta</taxon>
        <taxon>Spermatophyta</taxon>
        <taxon>Magnoliopsida</taxon>
        <taxon>eudicotyledons</taxon>
        <taxon>Gunneridae</taxon>
        <taxon>Pentapetalae</taxon>
        <taxon>asterids</taxon>
        <taxon>lamiids</taxon>
        <taxon>Gentianales</taxon>
        <taxon>Rubiaceae</taxon>
        <taxon>Ixoroideae</taxon>
        <taxon>Gardenieae complex</taxon>
        <taxon>Bertiereae - Coffeeae clade</taxon>
        <taxon>Coffeeae</taxon>
        <taxon>Coffea</taxon>
    </lineage>
</organism>
<feature type="domain" description="Integrase zinc-binding" evidence="1">
    <location>
        <begin position="45"/>
        <end position="93"/>
    </location>
</feature>
<evidence type="ECO:0008006" key="5">
    <source>
        <dbReference type="Google" id="ProtNLM"/>
    </source>
</evidence>